<comment type="caution">
    <text evidence="1">The sequence shown here is derived from an EMBL/GenBank/DDBJ whole genome shotgun (WGS) entry which is preliminary data.</text>
</comment>
<dbReference type="Proteomes" id="UP000653644">
    <property type="component" value="Unassembled WGS sequence"/>
</dbReference>
<protein>
    <submittedName>
        <fullName evidence="1">Uncharacterized protein</fullName>
    </submittedName>
</protein>
<sequence>MQTTGQSAGPVAVATATAAGDTVVLKGAAPVRRRVEVETGPASTIGAAHHAAVAVSRTSTLTGSGACRAAGGSQAATARAVPSKRSVMREVSPAMSRAARLSAGCACGRAVRVGVVVIASPRWVRVRSSGARARSWVRG</sequence>
<organism evidence="1 2">
    <name type="scientific">Streptomyces canarius</name>
    <dbReference type="NCBI Taxonomy" id="285453"/>
    <lineage>
        <taxon>Bacteria</taxon>
        <taxon>Bacillati</taxon>
        <taxon>Actinomycetota</taxon>
        <taxon>Actinomycetes</taxon>
        <taxon>Kitasatosporales</taxon>
        <taxon>Streptomycetaceae</taxon>
        <taxon>Streptomyces</taxon>
    </lineage>
</organism>
<dbReference type="EMBL" id="BMVN01000041">
    <property type="protein sequence ID" value="GHA59395.1"/>
    <property type="molecule type" value="Genomic_DNA"/>
</dbReference>
<gene>
    <name evidence="1" type="ORF">GCM10010345_74650</name>
</gene>
<evidence type="ECO:0000313" key="1">
    <source>
        <dbReference type="EMBL" id="GHA59395.1"/>
    </source>
</evidence>
<evidence type="ECO:0000313" key="2">
    <source>
        <dbReference type="Proteomes" id="UP000653644"/>
    </source>
</evidence>
<reference evidence="2" key="1">
    <citation type="journal article" date="2019" name="Int. J. Syst. Evol. Microbiol.">
        <title>The Global Catalogue of Microorganisms (GCM) 10K type strain sequencing project: providing services to taxonomists for standard genome sequencing and annotation.</title>
        <authorList>
            <consortium name="The Broad Institute Genomics Platform"/>
            <consortium name="The Broad Institute Genome Sequencing Center for Infectious Disease"/>
            <person name="Wu L."/>
            <person name="Ma J."/>
        </authorList>
    </citation>
    <scope>NUCLEOTIDE SEQUENCE [LARGE SCALE GENOMIC DNA]</scope>
    <source>
        <strain evidence="2">JCM 4733</strain>
    </source>
</reference>
<proteinExistence type="predicted"/>
<name>A0ABQ3DBE2_9ACTN</name>
<keyword evidence="2" id="KW-1185">Reference proteome</keyword>
<accession>A0ABQ3DBE2</accession>